<evidence type="ECO:0000313" key="13">
    <source>
        <dbReference type="Proteomes" id="UP000005258"/>
    </source>
</evidence>
<dbReference type="GO" id="GO:0005886">
    <property type="term" value="C:plasma membrane"/>
    <property type="evidence" value="ECO:0007669"/>
    <property type="project" value="UniProtKB-SubCell"/>
</dbReference>
<proteinExistence type="inferred from homology"/>
<dbReference type="CDD" id="cd06225">
    <property type="entry name" value="HAMP"/>
    <property type="match status" value="1"/>
</dbReference>
<evidence type="ECO:0000256" key="7">
    <source>
        <dbReference type="ARBA" id="ARBA00029447"/>
    </source>
</evidence>
<dbReference type="STRING" id="1110502.TMO_2137"/>
<protein>
    <submittedName>
        <fullName evidence="12">Methyl-accepting chemotaxis protein</fullName>
    </submittedName>
</protein>
<evidence type="ECO:0000256" key="4">
    <source>
        <dbReference type="ARBA" id="ARBA00022989"/>
    </source>
</evidence>
<dbReference type="Gene3D" id="3.30.450.20">
    <property type="entry name" value="PAS domain"/>
    <property type="match status" value="1"/>
</dbReference>
<gene>
    <name evidence="12" type="primary">mcp4</name>
    <name evidence="12" type="ordered locus">TMO_2137</name>
</gene>
<evidence type="ECO:0000256" key="9">
    <source>
        <dbReference type="SAM" id="Phobius"/>
    </source>
</evidence>
<dbReference type="PROSITE" id="PS50111">
    <property type="entry name" value="CHEMOTAXIS_TRANSDUC_2"/>
    <property type="match status" value="1"/>
</dbReference>
<dbReference type="InterPro" id="IPR033480">
    <property type="entry name" value="sCache_2"/>
</dbReference>
<sequence length="560" mass="58428">MQNLSTGAKLGILLFAALLGVTATIYLSLTTLRETLYADRQDKLQALVEMGVSIVSAEITRAEATGGDRAAAIRTGLALLEPVRYDDAEEYLSAIDMTGVMLMNGKFPSVVGRNMIGAKDSNGVAYVADAVKIATTTGRGAFAYLWPRQQGGEPEPKLSFIQRVPGTDIGVITGVYTDDIEAAFQAQALRLGGIAAAAALVLGLLAVLVIRSTVPPLKAVTRGLERLAQGERSINLKGAERRDEIGAIVRAFGVVREGLAAADELTRQREAEQAARLERSHRVDELTGRFDDDARQSLSVVLDAARAMERAAAELTEAADQAGRQADTMVGAANQADANVQTIAAAAEELSTSTEDIARRVTQAADIAARATEEARRTTEIVRGLSDTGDRIGEVVVLIDAIADQTNLLALNATIEAARAGDAGKGFAVVASEVKNLASQTGRATEDISRQIGAVQEETRRAVTAIDGIAKIISSISEIAGDIAAAVQEQGAGTLSIARSTQAAAQATEAVTGSIAAVGTAANQTGATAGTVRDAAGRLNRQADDLKQVVDRFLGDIRAA</sequence>
<feature type="transmembrane region" description="Helical" evidence="9">
    <location>
        <begin position="191"/>
        <end position="210"/>
    </location>
</feature>
<keyword evidence="6 8" id="KW-0807">Transducer</keyword>
<dbReference type="RefSeq" id="WP_014745652.1">
    <property type="nucleotide sequence ID" value="NC_017956.1"/>
</dbReference>
<evidence type="ECO:0000256" key="6">
    <source>
        <dbReference type="ARBA" id="ARBA00023224"/>
    </source>
</evidence>
<keyword evidence="2" id="KW-1003">Cell membrane</keyword>
<reference evidence="12 13" key="1">
    <citation type="journal article" date="2012" name="J. Am. Chem. Soc.">
        <title>Bacterial biosynthesis and maturation of the didemnin anti-cancer agents.</title>
        <authorList>
            <person name="Xu Y."/>
            <person name="Kersten R.D."/>
            <person name="Nam S.J."/>
            <person name="Lu L."/>
            <person name="Al-Suwailem A.M."/>
            <person name="Zheng H."/>
            <person name="Fenical W."/>
            <person name="Dorrestein P.C."/>
            <person name="Moore B.S."/>
            <person name="Qian P.Y."/>
        </authorList>
    </citation>
    <scope>NUCLEOTIDE SEQUENCE [LARGE SCALE GENOMIC DNA]</scope>
    <source>
        <strain evidence="12 13">KA081020-065</strain>
    </source>
</reference>
<dbReference type="SMART" id="SM00283">
    <property type="entry name" value="MA"/>
    <property type="match status" value="1"/>
</dbReference>
<dbReference type="Proteomes" id="UP000005258">
    <property type="component" value="Chromosome"/>
</dbReference>
<evidence type="ECO:0000256" key="1">
    <source>
        <dbReference type="ARBA" id="ARBA00004651"/>
    </source>
</evidence>
<evidence type="ECO:0000259" key="11">
    <source>
        <dbReference type="PROSITE" id="PS50885"/>
    </source>
</evidence>
<comment type="similarity">
    <text evidence="7">Belongs to the methyl-accepting chemotaxis (MCP) protein family.</text>
</comment>
<feature type="domain" description="Methyl-accepting transducer" evidence="10">
    <location>
        <begin position="304"/>
        <end position="540"/>
    </location>
</feature>
<evidence type="ECO:0000259" key="10">
    <source>
        <dbReference type="PROSITE" id="PS50111"/>
    </source>
</evidence>
<dbReference type="SMART" id="SM01049">
    <property type="entry name" value="Cache_2"/>
    <property type="match status" value="1"/>
</dbReference>
<organism evidence="12 13">
    <name type="scientific">Tistrella mobilis (strain KA081020-065)</name>
    <dbReference type="NCBI Taxonomy" id="1110502"/>
    <lineage>
        <taxon>Bacteria</taxon>
        <taxon>Pseudomonadati</taxon>
        <taxon>Pseudomonadota</taxon>
        <taxon>Alphaproteobacteria</taxon>
        <taxon>Geminicoccales</taxon>
        <taxon>Geminicoccaceae</taxon>
        <taxon>Tistrella</taxon>
    </lineage>
</organism>
<dbReference type="Gene3D" id="1.10.287.950">
    <property type="entry name" value="Methyl-accepting chemotaxis protein"/>
    <property type="match status" value="1"/>
</dbReference>
<dbReference type="Gene3D" id="1.10.8.500">
    <property type="entry name" value="HAMP domain in histidine kinase"/>
    <property type="match status" value="1"/>
</dbReference>
<dbReference type="Pfam" id="PF00672">
    <property type="entry name" value="HAMP"/>
    <property type="match status" value="1"/>
</dbReference>
<keyword evidence="13" id="KW-1185">Reference proteome</keyword>
<dbReference type="PROSITE" id="PS50885">
    <property type="entry name" value="HAMP"/>
    <property type="match status" value="1"/>
</dbReference>
<dbReference type="PANTHER" id="PTHR32089">
    <property type="entry name" value="METHYL-ACCEPTING CHEMOTAXIS PROTEIN MCPB"/>
    <property type="match status" value="1"/>
</dbReference>
<dbReference type="InterPro" id="IPR003660">
    <property type="entry name" value="HAMP_dom"/>
</dbReference>
<dbReference type="eggNOG" id="COG4564">
    <property type="taxonomic scope" value="Bacteria"/>
</dbReference>
<evidence type="ECO:0000256" key="8">
    <source>
        <dbReference type="PROSITE-ProRule" id="PRU00284"/>
    </source>
</evidence>
<evidence type="ECO:0000256" key="2">
    <source>
        <dbReference type="ARBA" id="ARBA00022475"/>
    </source>
</evidence>
<dbReference type="HOGENOM" id="CLU_000445_107_27_5"/>
<feature type="transmembrane region" description="Helical" evidence="9">
    <location>
        <begin position="12"/>
        <end position="32"/>
    </location>
</feature>
<dbReference type="PANTHER" id="PTHR32089:SF112">
    <property type="entry name" value="LYSOZYME-LIKE PROTEIN-RELATED"/>
    <property type="match status" value="1"/>
</dbReference>
<feature type="domain" description="HAMP" evidence="11">
    <location>
        <begin position="211"/>
        <end position="264"/>
    </location>
</feature>
<keyword evidence="5 9" id="KW-0472">Membrane</keyword>
<dbReference type="eggNOG" id="COG0840">
    <property type="taxonomic scope" value="Bacteria"/>
</dbReference>
<evidence type="ECO:0000313" key="12">
    <source>
        <dbReference type="EMBL" id="AFK53975.1"/>
    </source>
</evidence>
<keyword evidence="4 9" id="KW-1133">Transmembrane helix</keyword>
<evidence type="ECO:0000256" key="5">
    <source>
        <dbReference type="ARBA" id="ARBA00023136"/>
    </source>
</evidence>
<dbReference type="Pfam" id="PF00015">
    <property type="entry name" value="MCPsignal"/>
    <property type="match status" value="1"/>
</dbReference>
<dbReference type="AlphaFoldDB" id="I3TMI7"/>
<dbReference type="Pfam" id="PF17200">
    <property type="entry name" value="sCache_2"/>
    <property type="match status" value="1"/>
</dbReference>
<dbReference type="SUPFAM" id="SSF58104">
    <property type="entry name" value="Methyl-accepting chemotaxis protein (MCP) signaling domain"/>
    <property type="match status" value="1"/>
</dbReference>
<dbReference type="PATRIC" id="fig|1110502.3.peg.2200"/>
<dbReference type="EMBL" id="CP003236">
    <property type="protein sequence ID" value="AFK53975.1"/>
    <property type="molecule type" value="Genomic_DNA"/>
</dbReference>
<name>I3TMI7_TISMK</name>
<dbReference type="InterPro" id="IPR004089">
    <property type="entry name" value="MCPsignal_dom"/>
</dbReference>
<comment type="subcellular location">
    <subcellularLocation>
        <location evidence="1">Cell membrane</location>
        <topology evidence="1">Multi-pass membrane protein</topology>
    </subcellularLocation>
</comment>
<dbReference type="KEGG" id="tmo:TMO_2137"/>
<accession>I3TMI7</accession>
<keyword evidence="3 9" id="KW-0812">Transmembrane</keyword>
<evidence type="ECO:0000256" key="3">
    <source>
        <dbReference type="ARBA" id="ARBA00022692"/>
    </source>
</evidence>
<dbReference type="GO" id="GO:0007165">
    <property type="term" value="P:signal transduction"/>
    <property type="evidence" value="ECO:0007669"/>
    <property type="project" value="UniProtKB-KW"/>
</dbReference>